<dbReference type="PANTHER" id="PTHR22916:SF3">
    <property type="entry name" value="UDP-GLCNAC:BETAGAL BETA-1,3-N-ACETYLGLUCOSAMINYLTRANSFERASE-LIKE PROTEIN 1"/>
    <property type="match status" value="1"/>
</dbReference>
<protein>
    <recommendedName>
        <fullName evidence="1">Glycosyltransferase 2-like domain-containing protein</fullName>
    </recommendedName>
</protein>
<gene>
    <name evidence="2" type="ORF">AHMF7616_04720</name>
</gene>
<dbReference type="Gene3D" id="3.90.550.10">
    <property type="entry name" value="Spore Coat Polysaccharide Biosynthesis Protein SpsA, Chain A"/>
    <property type="match status" value="1"/>
</dbReference>
<evidence type="ECO:0000259" key="1">
    <source>
        <dbReference type="Pfam" id="PF00535"/>
    </source>
</evidence>
<organism evidence="2 3">
    <name type="scientific">Adhaeribacter pallidiroseus</name>
    <dbReference type="NCBI Taxonomy" id="2072847"/>
    <lineage>
        <taxon>Bacteria</taxon>
        <taxon>Pseudomonadati</taxon>
        <taxon>Bacteroidota</taxon>
        <taxon>Cytophagia</taxon>
        <taxon>Cytophagales</taxon>
        <taxon>Hymenobacteraceae</taxon>
        <taxon>Adhaeribacter</taxon>
    </lineage>
</organism>
<dbReference type="CDD" id="cd00761">
    <property type="entry name" value="Glyco_tranf_GTA_type"/>
    <property type="match status" value="1"/>
</dbReference>
<dbReference type="OrthoDB" id="9788101at2"/>
<evidence type="ECO:0000313" key="3">
    <source>
        <dbReference type="Proteomes" id="UP000253919"/>
    </source>
</evidence>
<dbReference type="RefSeq" id="WP_115375001.1">
    <property type="nucleotide sequence ID" value="NZ_QASA01000001.1"/>
</dbReference>
<reference evidence="2 3" key="1">
    <citation type="submission" date="2018-04" db="EMBL/GenBank/DDBJ databases">
        <title>Adhaeribacter sp. HMF7616 genome sequencing and assembly.</title>
        <authorList>
            <person name="Kang H."/>
            <person name="Kang J."/>
            <person name="Cha I."/>
            <person name="Kim H."/>
            <person name="Joh K."/>
        </authorList>
    </citation>
    <scope>NUCLEOTIDE SEQUENCE [LARGE SCALE GENOMIC DNA]</scope>
    <source>
        <strain evidence="2 3">HMF7616</strain>
    </source>
</reference>
<accession>A0A369QTD5</accession>
<dbReference type="SUPFAM" id="SSF53448">
    <property type="entry name" value="Nucleotide-diphospho-sugar transferases"/>
    <property type="match status" value="1"/>
</dbReference>
<sequence length="310" mass="36050">MSDNILFSVGIPAYKGRYLEECINSILVQTFANFELIVINDYSPDSIDSIIDQYCDSRISYYKNERNVGAEHVVDNWNKCLNYANGEYFVLMGDDDKMEPDYLEEFAKLIALYPDLDVFHCRSKIINEDSFPIMLTQSCPEFETVYENIWQRIVFQRRQFISDFVFRTSVLKHNGGFFKLPLAWASDDISTFVACGKKGIAHINKPVFNYRESRYNITSTGNSKLKLEALNGAAKWINDFLDKEPEKASDQLIYTILKNQINDHVLKARTLVVRHSIRNNIILGTIDWWLNRKKYLLSTKDIIMALVRRS</sequence>
<dbReference type="InterPro" id="IPR029044">
    <property type="entry name" value="Nucleotide-diphossugar_trans"/>
</dbReference>
<dbReference type="AlphaFoldDB" id="A0A369QTD5"/>
<dbReference type="InterPro" id="IPR001173">
    <property type="entry name" value="Glyco_trans_2-like"/>
</dbReference>
<keyword evidence="3" id="KW-1185">Reference proteome</keyword>
<dbReference type="GO" id="GO:0016758">
    <property type="term" value="F:hexosyltransferase activity"/>
    <property type="evidence" value="ECO:0007669"/>
    <property type="project" value="UniProtKB-ARBA"/>
</dbReference>
<evidence type="ECO:0000313" key="2">
    <source>
        <dbReference type="EMBL" id="RDC66089.1"/>
    </source>
</evidence>
<dbReference type="Pfam" id="PF00535">
    <property type="entry name" value="Glycos_transf_2"/>
    <property type="match status" value="1"/>
</dbReference>
<dbReference type="EMBL" id="QASA01000001">
    <property type="protein sequence ID" value="RDC66089.1"/>
    <property type="molecule type" value="Genomic_DNA"/>
</dbReference>
<name>A0A369QTD5_9BACT</name>
<comment type="caution">
    <text evidence="2">The sequence shown here is derived from an EMBL/GenBank/DDBJ whole genome shotgun (WGS) entry which is preliminary data.</text>
</comment>
<feature type="domain" description="Glycosyltransferase 2-like" evidence="1">
    <location>
        <begin position="8"/>
        <end position="145"/>
    </location>
</feature>
<dbReference type="PANTHER" id="PTHR22916">
    <property type="entry name" value="GLYCOSYLTRANSFERASE"/>
    <property type="match status" value="1"/>
</dbReference>
<dbReference type="Proteomes" id="UP000253919">
    <property type="component" value="Unassembled WGS sequence"/>
</dbReference>
<proteinExistence type="predicted"/>